<dbReference type="PANTHER" id="PTHR11374:SF3">
    <property type="entry name" value="UDP-GLUCOSE 6-DEHYDROGENASE"/>
    <property type="match status" value="1"/>
</dbReference>
<evidence type="ECO:0000256" key="1">
    <source>
        <dbReference type="ARBA" id="ARBA00004701"/>
    </source>
</evidence>
<feature type="active site" description="Nucleophile" evidence="9">
    <location>
        <position position="337"/>
    </location>
</feature>
<dbReference type="GO" id="GO:0003979">
    <property type="term" value="F:UDP-glucose 6-dehydrogenase activity"/>
    <property type="evidence" value="ECO:0007669"/>
    <property type="project" value="UniProtKB-EC"/>
</dbReference>
<dbReference type="GO" id="GO:0005634">
    <property type="term" value="C:nucleus"/>
    <property type="evidence" value="ECO:0007669"/>
    <property type="project" value="TreeGrafter"/>
</dbReference>
<evidence type="ECO:0000256" key="4">
    <source>
        <dbReference type="ARBA" id="ARBA00015132"/>
    </source>
</evidence>
<dbReference type="Gene3D" id="3.40.50.720">
    <property type="entry name" value="NAD(P)-binding Rossmann-like Domain"/>
    <property type="match status" value="3"/>
</dbReference>
<accession>A0A7R9EQX3</accession>
<comment type="catalytic activity">
    <reaction evidence="7 8">
        <text>UDP-alpha-D-glucose + 2 NAD(+) + H2O = UDP-alpha-D-glucuronate + 2 NADH + 3 H(+)</text>
        <dbReference type="Rhea" id="RHEA:23596"/>
        <dbReference type="ChEBI" id="CHEBI:15377"/>
        <dbReference type="ChEBI" id="CHEBI:15378"/>
        <dbReference type="ChEBI" id="CHEBI:57540"/>
        <dbReference type="ChEBI" id="CHEBI:57945"/>
        <dbReference type="ChEBI" id="CHEBI:58052"/>
        <dbReference type="ChEBI" id="CHEBI:58885"/>
        <dbReference type="EC" id="1.1.1.22"/>
    </reaction>
</comment>
<dbReference type="InterPro" id="IPR017476">
    <property type="entry name" value="UDP-Glc/GDP-Man"/>
</dbReference>
<comment type="pathway">
    <text evidence="1">Nucleotide-sugar biosynthesis; UDP-alpha-D-glucuronate biosynthesis; UDP-alpha-D-glucuronate from UDP-alpha-D-glucose: step 1/1.</text>
</comment>
<dbReference type="InterPro" id="IPR008927">
    <property type="entry name" value="6-PGluconate_DH-like_C_sf"/>
</dbReference>
<dbReference type="InterPro" id="IPR001732">
    <property type="entry name" value="UDP-Glc/GDP-Man_DH_N"/>
</dbReference>
<dbReference type="AlphaFoldDB" id="A0A7R9EQX3"/>
<dbReference type="InterPro" id="IPR014027">
    <property type="entry name" value="UDP-Glc/GDP-Man_DH_C"/>
</dbReference>
<dbReference type="PIRSF" id="PIRSF500133">
    <property type="entry name" value="UDPglc_DH_euk"/>
    <property type="match status" value="1"/>
</dbReference>
<keyword evidence="5 8" id="KW-0560">Oxidoreductase</keyword>
<dbReference type="SUPFAM" id="SSF51735">
    <property type="entry name" value="NAD(P)-binding Rossmann-fold domains"/>
    <property type="match status" value="2"/>
</dbReference>
<dbReference type="Pfam" id="PF00984">
    <property type="entry name" value="UDPG_MGDP_dh"/>
    <property type="match status" value="1"/>
</dbReference>
<feature type="binding site" evidence="10">
    <location>
        <begin position="150"/>
        <end position="154"/>
    </location>
    <ligand>
        <name>NAD(+)</name>
        <dbReference type="ChEBI" id="CHEBI:57540"/>
    </ligand>
</feature>
<evidence type="ECO:0000256" key="8">
    <source>
        <dbReference type="PIRNR" id="PIRNR000124"/>
    </source>
</evidence>
<evidence type="ECO:0000256" key="10">
    <source>
        <dbReference type="PIRSR" id="PIRSR500133-3"/>
    </source>
</evidence>
<dbReference type="NCBIfam" id="TIGR03026">
    <property type="entry name" value="NDP-sugDHase"/>
    <property type="match status" value="1"/>
</dbReference>
<organism evidence="12">
    <name type="scientific">Timema bartmani</name>
    <dbReference type="NCBI Taxonomy" id="61472"/>
    <lineage>
        <taxon>Eukaryota</taxon>
        <taxon>Metazoa</taxon>
        <taxon>Ecdysozoa</taxon>
        <taxon>Arthropoda</taxon>
        <taxon>Hexapoda</taxon>
        <taxon>Insecta</taxon>
        <taxon>Pterygota</taxon>
        <taxon>Neoptera</taxon>
        <taxon>Polyneoptera</taxon>
        <taxon>Phasmatodea</taxon>
        <taxon>Timematodea</taxon>
        <taxon>Timematoidea</taxon>
        <taxon>Timematidae</taxon>
        <taxon>Timema</taxon>
    </lineage>
</organism>
<dbReference type="SUPFAM" id="SSF52413">
    <property type="entry name" value="UDP-glucose/GDP-mannose dehydrogenase C-terminal domain"/>
    <property type="match status" value="1"/>
</dbReference>
<evidence type="ECO:0000256" key="5">
    <source>
        <dbReference type="ARBA" id="ARBA00023002"/>
    </source>
</evidence>
<proteinExistence type="inferred from homology"/>
<feature type="binding site" evidence="10">
    <location>
        <begin position="191"/>
        <end position="192"/>
    </location>
    <ligand>
        <name>NAD(+)</name>
        <dbReference type="ChEBI" id="CHEBI:57540"/>
    </ligand>
</feature>
<dbReference type="FunFam" id="3.40.50.720:FF:000114">
    <property type="entry name" value="UDP-glucose 6-dehydrogenase"/>
    <property type="match status" value="1"/>
</dbReference>
<sequence>MHLPTWHLDAAAESTAMGIKKICCIGAGYVGGPTCSVMAMKCPHITVTVVDKSTERIAQWNSDKLPIYEPGLDDVVQECRGRNLFFSTNIKKGINEADLIFISVNTPTKTLGHGRPGLDDVVQECRGRNLFFSTNIKKGINEADLIFISVNTPTKTLGHGRGRAADLKYVEGAARMIAEMSTSSKIVVEKSTVPVKAAESIMTILRANHKPGVSYQILSNPEFLAEGTAIDDLLNADRVLIGGEDTPEGQAAIEELCWVYGHWINRCNIITMNTWSSELSKLAANAFLAQRISSINSLSAVCEATGADISEVARAVGLDSRIGSKFLQASVGFGGSCFQKDILNLVYICESLNLNEVATYWQQSLFNTVSGKQIAVLGFAFKKNTGDTRESPAIHVATKLLLEGAKLHIYDPKVDHSQILEDLTHPNVTEEPEQVRSNVVLHSDPYSATAGTHAIVLCTEWDEFMMLDFGRIYGSMMKPAYIFDGRKILDHESLIKVGFEVQTIGRRLVRAGLARSCGSIAQV</sequence>
<dbReference type="InterPro" id="IPR036291">
    <property type="entry name" value="NAD(P)-bd_dom_sf"/>
</dbReference>
<protein>
    <recommendedName>
        <fullName evidence="4 8">UDP-glucose 6-dehydrogenase</fullName>
        <ecNumber evidence="3 8">1.1.1.22</ecNumber>
    </recommendedName>
</protein>
<evidence type="ECO:0000256" key="3">
    <source>
        <dbReference type="ARBA" id="ARBA00012954"/>
    </source>
</evidence>
<feature type="binding site" evidence="10">
    <location>
        <begin position="337"/>
        <end position="340"/>
    </location>
    <ligand>
        <name>NAD(+)</name>
        <dbReference type="ChEBI" id="CHEBI:57540"/>
    </ligand>
</feature>
<name>A0A7R9EQX3_9NEOP</name>
<evidence type="ECO:0000256" key="2">
    <source>
        <dbReference type="ARBA" id="ARBA00006601"/>
    </source>
</evidence>
<dbReference type="EMBL" id="OD564460">
    <property type="protein sequence ID" value="CAD7438433.1"/>
    <property type="molecule type" value="Genomic_DNA"/>
</dbReference>
<dbReference type="GO" id="GO:0006065">
    <property type="term" value="P:UDP-glucuronate biosynthetic process"/>
    <property type="evidence" value="ECO:0007669"/>
    <property type="project" value="UniProtKB-UniPathway"/>
</dbReference>
<dbReference type="EC" id="1.1.1.22" evidence="3 8"/>
<evidence type="ECO:0000256" key="7">
    <source>
        <dbReference type="ARBA" id="ARBA00047473"/>
    </source>
</evidence>
<dbReference type="GO" id="GO:0006024">
    <property type="term" value="P:glycosaminoglycan biosynthetic process"/>
    <property type="evidence" value="ECO:0007669"/>
    <property type="project" value="TreeGrafter"/>
</dbReference>
<dbReference type="UniPathway" id="UPA00038">
    <property type="reaction ID" value="UER00491"/>
</dbReference>
<feature type="binding site" evidence="10">
    <location>
        <position position="51"/>
    </location>
    <ligand>
        <name>NAD(+)</name>
        <dbReference type="ChEBI" id="CHEBI:57540"/>
    </ligand>
</feature>
<feature type="binding site" evidence="10">
    <location>
        <position position="226"/>
    </location>
    <ligand>
        <name>NAD(+)</name>
        <dbReference type="ChEBI" id="CHEBI:57540"/>
    </ligand>
</feature>
<feature type="domain" description="UDP-glucose/GDP-mannose dehydrogenase C-terminal" evidence="11">
    <location>
        <begin position="375"/>
        <end position="491"/>
    </location>
</feature>
<comment type="function">
    <text evidence="8">Involved in the biosynthesis of glycosaminoglycans; hyaluronan, chondroitin sulfate, and heparan sulfate.</text>
</comment>
<dbReference type="InterPro" id="IPR028356">
    <property type="entry name" value="UDPglc_DH_euk"/>
</dbReference>
<feature type="binding site" evidence="10">
    <location>
        <position position="56"/>
    </location>
    <ligand>
        <name>NAD(+)</name>
        <dbReference type="ChEBI" id="CHEBI:57540"/>
    </ligand>
</feature>
<evidence type="ECO:0000259" key="11">
    <source>
        <dbReference type="SMART" id="SM00984"/>
    </source>
</evidence>
<dbReference type="InterPro" id="IPR036220">
    <property type="entry name" value="UDP-Glc/GDP-Man_DH_C_sf"/>
</dbReference>
<dbReference type="InterPro" id="IPR014026">
    <property type="entry name" value="UDP-Glc/GDP-Man_DH_dimer"/>
</dbReference>
<dbReference type="FunFam" id="1.20.5.100:FF:000001">
    <property type="entry name" value="UDP-glucose 6-dehydrogenase"/>
    <property type="match status" value="1"/>
</dbReference>
<gene>
    <name evidence="12" type="ORF">TBIB3V08_LOCUS1025</name>
</gene>
<feature type="binding site" evidence="10">
    <location>
        <begin position="26"/>
        <end position="31"/>
    </location>
    <ligand>
        <name>NAD(+)</name>
        <dbReference type="ChEBI" id="CHEBI:57540"/>
    </ligand>
</feature>
<evidence type="ECO:0000256" key="9">
    <source>
        <dbReference type="PIRSR" id="PIRSR500133-1"/>
    </source>
</evidence>
<evidence type="ECO:0000256" key="6">
    <source>
        <dbReference type="ARBA" id="ARBA00023027"/>
    </source>
</evidence>
<dbReference type="SMART" id="SM00984">
    <property type="entry name" value="UDPG_MGDP_dh_C"/>
    <property type="match status" value="1"/>
</dbReference>
<dbReference type="Gene3D" id="1.20.5.100">
    <property type="entry name" value="Cytochrome c1, transmembrane anchor, C-terminal"/>
    <property type="match status" value="1"/>
</dbReference>
<dbReference type="PANTHER" id="PTHR11374">
    <property type="entry name" value="UDP-GLUCOSE DEHYDROGENASE/UDP-MANNAC DEHYDROGENASE"/>
    <property type="match status" value="1"/>
</dbReference>
<dbReference type="PIRSF" id="PIRSF000124">
    <property type="entry name" value="UDPglc_GDPman_dh"/>
    <property type="match status" value="1"/>
</dbReference>
<dbReference type="Pfam" id="PF03720">
    <property type="entry name" value="UDPG_MGDP_dh_C"/>
    <property type="match status" value="1"/>
</dbReference>
<feature type="binding site" evidence="10">
    <location>
        <position position="389"/>
    </location>
    <ligand>
        <name>NAD(+)</name>
        <dbReference type="ChEBI" id="CHEBI:57540"/>
    </ligand>
</feature>
<comment type="similarity">
    <text evidence="2 8">Belongs to the UDP-glucose/GDP-mannose dehydrogenase family.</text>
</comment>
<keyword evidence="6 8" id="KW-0520">NAD</keyword>
<reference evidence="12" key="1">
    <citation type="submission" date="2020-11" db="EMBL/GenBank/DDBJ databases">
        <authorList>
            <person name="Tran Van P."/>
        </authorList>
    </citation>
    <scope>NUCLEOTIDE SEQUENCE</scope>
</reference>
<dbReference type="Pfam" id="PF03721">
    <property type="entry name" value="UDPG_MGDP_dh_N"/>
    <property type="match status" value="2"/>
</dbReference>
<evidence type="ECO:0000313" key="12">
    <source>
        <dbReference type="EMBL" id="CAD7438433.1"/>
    </source>
</evidence>
<dbReference type="GO" id="GO:0051287">
    <property type="term" value="F:NAD binding"/>
    <property type="evidence" value="ECO:0007669"/>
    <property type="project" value="InterPro"/>
</dbReference>
<dbReference type="SUPFAM" id="SSF48179">
    <property type="entry name" value="6-phosphogluconate dehydrogenase C-terminal domain-like"/>
    <property type="match status" value="1"/>
</dbReference>